<dbReference type="EMBL" id="QPKB01000005">
    <property type="protein sequence ID" value="RWR85027.1"/>
    <property type="molecule type" value="Genomic_DNA"/>
</dbReference>
<organism evidence="2 3">
    <name type="scientific">Cinnamomum micranthum f. kanehirae</name>
    <dbReference type="NCBI Taxonomy" id="337451"/>
    <lineage>
        <taxon>Eukaryota</taxon>
        <taxon>Viridiplantae</taxon>
        <taxon>Streptophyta</taxon>
        <taxon>Embryophyta</taxon>
        <taxon>Tracheophyta</taxon>
        <taxon>Spermatophyta</taxon>
        <taxon>Magnoliopsida</taxon>
        <taxon>Magnoliidae</taxon>
        <taxon>Laurales</taxon>
        <taxon>Lauraceae</taxon>
        <taxon>Cinnamomum</taxon>
    </lineage>
</organism>
<keyword evidence="3" id="KW-1185">Reference proteome</keyword>
<evidence type="ECO:0000313" key="2">
    <source>
        <dbReference type="EMBL" id="RWR85027.1"/>
    </source>
</evidence>
<feature type="region of interest" description="Disordered" evidence="1">
    <location>
        <begin position="1"/>
        <end position="23"/>
    </location>
</feature>
<evidence type="ECO:0000256" key="1">
    <source>
        <dbReference type="SAM" id="MobiDB-lite"/>
    </source>
</evidence>
<feature type="region of interest" description="Disordered" evidence="1">
    <location>
        <begin position="35"/>
        <end position="61"/>
    </location>
</feature>
<feature type="compositionally biased region" description="Low complexity" evidence="1">
    <location>
        <begin position="49"/>
        <end position="61"/>
    </location>
</feature>
<dbReference type="Proteomes" id="UP000283530">
    <property type="component" value="Unassembled WGS sequence"/>
</dbReference>
<name>A0A3S3MJT2_9MAGN</name>
<sequence length="188" mass="19674">MDTARKRKLTRPKEEEAKEEKLLALTTKAGRGGWLVLRDTRNRNRSPRSGAGESVSSTGSTETIAAAASGSSRGYRTHSDEFPIGTERGLGLDVPCTPCYPYAGEMMLVMSPLLGLDLQQIDGRQGVLDLQINGKESLSAFTYAAAYADGTSAYGSAAGSPSATRFLSVTPYGASGTSVSSSLGSPKA</sequence>
<reference evidence="2 3" key="1">
    <citation type="journal article" date="2019" name="Nat. Plants">
        <title>Stout camphor tree genome fills gaps in understanding of flowering plant genome evolution.</title>
        <authorList>
            <person name="Chaw S.M."/>
            <person name="Liu Y.C."/>
            <person name="Wu Y.W."/>
            <person name="Wang H.Y."/>
            <person name="Lin C.I."/>
            <person name="Wu C.S."/>
            <person name="Ke H.M."/>
            <person name="Chang L.Y."/>
            <person name="Hsu C.Y."/>
            <person name="Yang H.T."/>
            <person name="Sudianto E."/>
            <person name="Hsu M.H."/>
            <person name="Wu K.P."/>
            <person name="Wang L.N."/>
            <person name="Leebens-Mack J.H."/>
            <person name="Tsai I.J."/>
        </authorList>
    </citation>
    <scope>NUCLEOTIDE SEQUENCE [LARGE SCALE GENOMIC DNA]</scope>
    <source>
        <strain evidence="3">cv. Chaw 1501</strain>
        <tissue evidence="2">Young leaves</tissue>
    </source>
</reference>
<accession>A0A3S3MJT2</accession>
<feature type="compositionally biased region" description="Basic and acidic residues" evidence="1">
    <location>
        <begin position="11"/>
        <end position="22"/>
    </location>
</feature>
<dbReference type="AlphaFoldDB" id="A0A3S3MJT2"/>
<feature type="compositionally biased region" description="Basic residues" evidence="1">
    <location>
        <begin position="1"/>
        <end position="10"/>
    </location>
</feature>
<gene>
    <name evidence="2" type="ORF">CKAN_01386800</name>
</gene>
<comment type="caution">
    <text evidence="2">The sequence shown here is derived from an EMBL/GenBank/DDBJ whole genome shotgun (WGS) entry which is preliminary data.</text>
</comment>
<proteinExistence type="predicted"/>
<protein>
    <submittedName>
        <fullName evidence="2">Uncharacterized protein</fullName>
    </submittedName>
</protein>
<evidence type="ECO:0000313" key="3">
    <source>
        <dbReference type="Proteomes" id="UP000283530"/>
    </source>
</evidence>